<evidence type="ECO:0000313" key="2">
    <source>
        <dbReference type="EMBL" id="TDT51934.1"/>
    </source>
</evidence>
<dbReference type="InterPro" id="IPR013421">
    <property type="entry name" value="CRISPR-assoc_prot_Cas5_HALMA"/>
</dbReference>
<dbReference type="NCBIfam" id="TIGR02593">
    <property type="entry name" value="CRISPR_cas5"/>
    <property type="match status" value="1"/>
</dbReference>
<evidence type="ECO:0000256" key="1">
    <source>
        <dbReference type="ARBA" id="ARBA00023118"/>
    </source>
</evidence>
<proteinExistence type="predicted"/>
<dbReference type="InterPro" id="IPR013422">
    <property type="entry name" value="CRISPR-assoc_prot_Cas5_N"/>
</dbReference>
<reference evidence="2 3" key="1">
    <citation type="submission" date="2019-03" db="EMBL/GenBank/DDBJ databases">
        <title>Genomic Encyclopedia of Type Strains, Phase IV (KMG-IV): sequencing the most valuable type-strain genomes for metagenomic binning, comparative biology and taxonomic classification.</title>
        <authorList>
            <person name="Goeker M."/>
        </authorList>
    </citation>
    <scope>NUCLEOTIDE SEQUENCE [LARGE SCALE GENOMIC DNA]</scope>
    <source>
        <strain evidence="2 3">DSM 24455</strain>
    </source>
</reference>
<accession>A0A4R7KAP0</accession>
<sequence>MNVLVFDLKGKFAHFRKFYTNSSSMSYLFPPRTTLMGVVASILGIERDSYYDLLSSENLYITARVMFKPRRIMQTLNYMKVENPNGVFAVKDHTQVPFEIIAAQDNNVVYRVYLRHRCKDIYEEIKHRVCCGKCEYPIYLGAAPFSANIEYVGEYQGEYIQGEGDIVTPINKDYIKDIKFNYDDMVLVRERVPRDFFEDRMIKEAATYIFEERGKDLKVSLNCDFVRLENGENIVFM</sequence>
<dbReference type="GO" id="GO:0051607">
    <property type="term" value="P:defense response to virus"/>
    <property type="evidence" value="ECO:0007669"/>
    <property type="project" value="UniProtKB-KW"/>
</dbReference>
<dbReference type="Proteomes" id="UP000295325">
    <property type="component" value="Unassembled WGS sequence"/>
</dbReference>
<gene>
    <name evidence="2" type="ORF">EDD71_11617</name>
</gene>
<dbReference type="RefSeq" id="WP_133628563.1">
    <property type="nucleotide sequence ID" value="NZ_SOAZ01000016.1"/>
</dbReference>
<dbReference type="InterPro" id="IPR021124">
    <property type="entry name" value="CRISPR-assoc_prot_Cas5"/>
</dbReference>
<dbReference type="NCBIfam" id="TIGR02592">
    <property type="entry name" value="cas_Cas5h"/>
    <property type="match status" value="1"/>
</dbReference>
<name>A0A4R7KAP0_9CLOT</name>
<comment type="caution">
    <text evidence="2">The sequence shown here is derived from an EMBL/GenBank/DDBJ whole genome shotgun (WGS) entry which is preliminary data.</text>
</comment>
<keyword evidence="1" id="KW-0051">Antiviral defense</keyword>
<dbReference type="OrthoDB" id="1805474at2"/>
<dbReference type="EMBL" id="SOAZ01000016">
    <property type="protein sequence ID" value="TDT51934.1"/>
    <property type="molecule type" value="Genomic_DNA"/>
</dbReference>
<protein>
    <submittedName>
        <fullName evidence="2">CRISPR-associated Cas5h family protein</fullName>
    </submittedName>
</protein>
<dbReference type="AlphaFoldDB" id="A0A4R7KAP0"/>
<evidence type="ECO:0000313" key="3">
    <source>
        <dbReference type="Proteomes" id="UP000295325"/>
    </source>
</evidence>
<dbReference type="Pfam" id="PF09704">
    <property type="entry name" value="Cas_Cas5d"/>
    <property type="match status" value="1"/>
</dbReference>
<organism evidence="2 3">
    <name type="scientific">Fonticella tunisiensis</name>
    <dbReference type="NCBI Taxonomy" id="1096341"/>
    <lineage>
        <taxon>Bacteria</taxon>
        <taxon>Bacillati</taxon>
        <taxon>Bacillota</taxon>
        <taxon>Clostridia</taxon>
        <taxon>Eubacteriales</taxon>
        <taxon>Clostridiaceae</taxon>
        <taxon>Fonticella</taxon>
    </lineage>
</organism>
<keyword evidence="3" id="KW-1185">Reference proteome</keyword>
<dbReference type="Gene3D" id="3.30.70.2660">
    <property type="match status" value="1"/>
</dbReference>
<dbReference type="GO" id="GO:0043571">
    <property type="term" value="P:maintenance of CRISPR repeat elements"/>
    <property type="evidence" value="ECO:0007669"/>
    <property type="project" value="InterPro"/>
</dbReference>